<evidence type="ECO:0000259" key="1">
    <source>
        <dbReference type="SMART" id="SM00717"/>
    </source>
</evidence>
<accession>A0ABX3Z0Z5</accession>
<evidence type="ECO:0000313" key="2">
    <source>
        <dbReference type="EMBL" id="OTW30570.1"/>
    </source>
</evidence>
<dbReference type="SMART" id="SM00717">
    <property type="entry name" value="SANT"/>
    <property type="match status" value="2"/>
</dbReference>
<gene>
    <name evidence="2" type="ORF">B9M88_09900</name>
</gene>
<evidence type="ECO:0000313" key="3">
    <source>
        <dbReference type="Proteomes" id="UP000195208"/>
    </source>
</evidence>
<dbReference type="InterPro" id="IPR001005">
    <property type="entry name" value="SANT/Myb"/>
</dbReference>
<organism evidence="2 3">
    <name type="scientific">Staphylococcus agnetis</name>
    <dbReference type="NCBI Taxonomy" id="985762"/>
    <lineage>
        <taxon>Bacteria</taxon>
        <taxon>Bacillati</taxon>
        <taxon>Bacillota</taxon>
        <taxon>Bacilli</taxon>
        <taxon>Bacillales</taxon>
        <taxon>Staphylococcaceae</taxon>
        <taxon>Staphylococcus</taxon>
    </lineage>
</organism>
<dbReference type="SUPFAM" id="SSF46689">
    <property type="entry name" value="Homeodomain-like"/>
    <property type="match status" value="1"/>
</dbReference>
<dbReference type="InterPro" id="IPR009057">
    <property type="entry name" value="Homeodomain-like_sf"/>
</dbReference>
<dbReference type="RefSeq" id="WP_085621961.1">
    <property type="nucleotide sequence ID" value="NZ_NDYM01000002.1"/>
</dbReference>
<dbReference type="Pfam" id="PF13921">
    <property type="entry name" value="Myb_DNA-bind_6"/>
    <property type="match status" value="1"/>
</dbReference>
<keyword evidence="3" id="KW-1185">Reference proteome</keyword>
<sequence>MVSKYKQWSEEETQQLVHLYDNEGLSFSEIGKILGRTMGSCNSKYKSFKQDNSSIIKVTKREKWTKEEDDLLKENKNLTKEELRKLFPTRTPVAILNRIAQLGLNRHTNMTLTHEQEEFIRNNYMDMNNNQIAKHLNVDRGVIKRFRKRENIETERVWDMESIEACEDNFMSIKIKFKLKKLLKESDDNV</sequence>
<feature type="domain" description="Myb-like" evidence="1">
    <location>
        <begin position="4"/>
        <end position="51"/>
    </location>
</feature>
<dbReference type="EMBL" id="NEFX01000018">
    <property type="protein sequence ID" value="OTW30570.1"/>
    <property type="molecule type" value="Genomic_DNA"/>
</dbReference>
<dbReference type="Proteomes" id="UP000195208">
    <property type="component" value="Unassembled WGS sequence"/>
</dbReference>
<proteinExistence type="predicted"/>
<protein>
    <recommendedName>
        <fullName evidence="1">Myb-like domain-containing protein</fullName>
    </recommendedName>
</protein>
<name>A0ABX3Z0Z5_9STAP</name>
<feature type="domain" description="Myb-like" evidence="1">
    <location>
        <begin position="60"/>
        <end position="105"/>
    </location>
</feature>
<reference evidence="2 3" key="1">
    <citation type="submission" date="2017-04" db="EMBL/GenBank/DDBJ databases">
        <title>Staphylococcus agnetis, a potential pathogen in the broiler production.</title>
        <authorList>
            <person name="Poulsen L."/>
        </authorList>
    </citation>
    <scope>NUCLEOTIDE SEQUENCE [LARGE SCALE GENOMIC DNA]</scope>
    <source>
        <strain evidence="2 3">723_310714_2_2_spleen</strain>
    </source>
</reference>
<comment type="caution">
    <text evidence="2">The sequence shown here is derived from an EMBL/GenBank/DDBJ whole genome shotgun (WGS) entry which is preliminary data.</text>
</comment>